<dbReference type="Pfam" id="PF08020">
    <property type="entry name" value="DUF1706"/>
    <property type="match status" value="1"/>
</dbReference>
<proteinExistence type="predicted"/>
<name>A0ABM9CJH8_9BACL</name>
<reference evidence="1" key="1">
    <citation type="submission" date="2022-01" db="EMBL/GenBank/DDBJ databases">
        <authorList>
            <person name="Criscuolo A."/>
        </authorList>
    </citation>
    <scope>NUCLEOTIDE SEQUENCE</scope>
    <source>
        <strain evidence="1">CIP111893</strain>
    </source>
</reference>
<organism evidence="1 2">
    <name type="scientific">Paenibacillus plantiphilus</name>
    <dbReference type="NCBI Taxonomy" id="2905650"/>
    <lineage>
        <taxon>Bacteria</taxon>
        <taxon>Bacillati</taxon>
        <taxon>Bacillota</taxon>
        <taxon>Bacilli</taxon>
        <taxon>Bacillales</taxon>
        <taxon>Paenibacillaceae</taxon>
        <taxon>Paenibacillus</taxon>
    </lineage>
</organism>
<dbReference type="Gene3D" id="1.20.120.450">
    <property type="entry name" value="dinb family like domain"/>
    <property type="match status" value="1"/>
</dbReference>
<evidence type="ECO:0000313" key="2">
    <source>
        <dbReference type="Proteomes" id="UP000838686"/>
    </source>
</evidence>
<dbReference type="PIRSF" id="PIRSF031551">
    <property type="entry name" value="DUF1706"/>
    <property type="match status" value="1"/>
</dbReference>
<dbReference type="RefSeq" id="WP_236344183.1">
    <property type="nucleotide sequence ID" value="NZ_CAKMMF010000023.1"/>
</dbReference>
<dbReference type="InterPro" id="IPR012550">
    <property type="entry name" value="DUF1706"/>
</dbReference>
<comment type="caution">
    <text evidence="1">The sequence shown here is derived from an EMBL/GenBank/DDBJ whole genome shotgun (WGS) entry which is preliminary data.</text>
</comment>
<dbReference type="PANTHER" id="PTHR40658">
    <property type="match status" value="1"/>
</dbReference>
<dbReference type="EMBL" id="CAKMMF010000023">
    <property type="protein sequence ID" value="CAH1214627.1"/>
    <property type="molecule type" value="Genomic_DNA"/>
</dbReference>
<dbReference type="InterPro" id="IPR034660">
    <property type="entry name" value="DinB/YfiT-like"/>
</dbReference>
<dbReference type="PANTHER" id="PTHR40658:SF3">
    <property type="entry name" value="CLBS_DFSB FAMILY FOUR-HELIX BUNDLE PROTEIN"/>
    <property type="match status" value="1"/>
</dbReference>
<evidence type="ECO:0000313" key="1">
    <source>
        <dbReference type="EMBL" id="CAH1214627.1"/>
    </source>
</evidence>
<evidence type="ECO:0008006" key="3">
    <source>
        <dbReference type="Google" id="ProtNLM"/>
    </source>
</evidence>
<protein>
    <recommendedName>
        <fullName evidence="3">ClbS/DfsB family four-helix bundle protein</fullName>
    </recommendedName>
</protein>
<sequence>MASYEYTSKQDLMKTIHSHYMLLDAEFGGIDNSQKDIRIPEVDKTPAEIIAYQLGWLDLVMGWDKDEKEGRPILMPSPDYKWNQLGGLYQSFYDKYTVYSLTDLRDLFRQAEQQWLDWINTLTEEELFTQGIRKWTGSKENWPMVRWIHINSSAPFKTFRAKIRKWKKYIGEHEE</sequence>
<accession>A0ABM9CJH8</accession>
<gene>
    <name evidence="1" type="ORF">PAECIP111893_03825</name>
</gene>
<keyword evidence="2" id="KW-1185">Reference proteome</keyword>
<dbReference type="Proteomes" id="UP000838686">
    <property type="component" value="Unassembled WGS sequence"/>
</dbReference>